<dbReference type="GO" id="GO:0051287">
    <property type="term" value="F:NAD binding"/>
    <property type="evidence" value="ECO:0007669"/>
    <property type="project" value="InterPro"/>
</dbReference>
<feature type="domain" description="D-isomer specific 2-hydroxyacid dehydrogenase catalytic" evidence="5">
    <location>
        <begin position="38"/>
        <end position="307"/>
    </location>
</feature>
<keyword evidence="3" id="KW-0520">NAD</keyword>
<dbReference type="FunFam" id="3.40.50.720:FF:000213">
    <property type="entry name" value="Putative 2-hydroxyacid dehydrogenase"/>
    <property type="match status" value="1"/>
</dbReference>
<evidence type="ECO:0000256" key="2">
    <source>
        <dbReference type="ARBA" id="ARBA00023002"/>
    </source>
</evidence>
<feature type="domain" description="D-isomer specific 2-hydroxyacid dehydrogenase NAD-binding" evidence="6">
    <location>
        <begin position="105"/>
        <end position="276"/>
    </location>
</feature>
<dbReference type="AlphaFoldDB" id="A0A7W6HFG4"/>
<keyword evidence="1" id="KW-0521">NADP</keyword>
<dbReference type="Gene3D" id="3.40.50.720">
    <property type="entry name" value="NAD(P)-binding Rossmann-like Domain"/>
    <property type="match status" value="2"/>
</dbReference>
<dbReference type="InterPro" id="IPR006139">
    <property type="entry name" value="D-isomer_2_OHA_DH_cat_dom"/>
</dbReference>
<dbReference type="PANTHER" id="PTHR10996">
    <property type="entry name" value="2-HYDROXYACID DEHYDROGENASE-RELATED"/>
    <property type="match status" value="1"/>
</dbReference>
<organism evidence="7 8">
    <name type="scientific">Aurantimonas endophytica</name>
    <dbReference type="NCBI Taxonomy" id="1522175"/>
    <lineage>
        <taxon>Bacteria</taxon>
        <taxon>Pseudomonadati</taxon>
        <taxon>Pseudomonadota</taxon>
        <taxon>Alphaproteobacteria</taxon>
        <taxon>Hyphomicrobiales</taxon>
        <taxon>Aurantimonadaceae</taxon>
        <taxon>Aurantimonas</taxon>
    </lineage>
</organism>
<dbReference type="SUPFAM" id="SSF52283">
    <property type="entry name" value="Formate/glycerate dehydrogenase catalytic domain-like"/>
    <property type="match status" value="1"/>
</dbReference>
<dbReference type="GO" id="GO:0030267">
    <property type="term" value="F:glyoxylate reductase (NADPH) activity"/>
    <property type="evidence" value="ECO:0007669"/>
    <property type="project" value="TreeGrafter"/>
</dbReference>
<dbReference type="InterPro" id="IPR006140">
    <property type="entry name" value="D-isomer_DH_NAD-bd"/>
</dbReference>
<dbReference type="SUPFAM" id="SSF51735">
    <property type="entry name" value="NAD(P)-binding Rossmann-fold domains"/>
    <property type="match status" value="1"/>
</dbReference>
<dbReference type="InterPro" id="IPR036291">
    <property type="entry name" value="NAD(P)-bd_dom_sf"/>
</dbReference>
<comment type="caution">
    <text evidence="7">The sequence shown here is derived from an EMBL/GenBank/DDBJ whole genome shotgun (WGS) entry which is preliminary data.</text>
</comment>
<dbReference type="Proteomes" id="UP000588647">
    <property type="component" value="Unassembled WGS sequence"/>
</dbReference>
<evidence type="ECO:0000313" key="8">
    <source>
        <dbReference type="Proteomes" id="UP000588647"/>
    </source>
</evidence>
<sequence>MASPELVALAQPYLAPFLTEAVAERYRFVDLGQQPGVAPDARAVVVDGGRPFDASLREAMPRLGLIACFNAGYDGIDVEWARKHGIIVTHARHINHEDVADFAIGQVLNVYRKIGLGDRWVRDGSWQSGNRLMTRSIAGLRLGIVGLGGIGQALARRADAMRMVTSWWGPHHKSGVPWPRASSLIDLAAESDALVIAASAKPSNRGLISASVIEALGPGGMLVNVARGSLVDEAAVILALMRGTLGAAVLDVYDEEPTSPDRWAGVPNVFLSPHIAGVTDLAMRRMVELLGANLDAFFKGEPVPTPVSLAA</sequence>
<gene>
    <name evidence="7" type="ORF">GGR03_003327</name>
</gene>
<keyword evidence="2 4" id="KW-0560">Oxidoreductase</keyword>
<dbReference type="PANTHER" id="PTHR10996:SF178">
    <property type="entry name" value="2-HYDROXYACID DEHYDROGENASE YGL185C-RELATED"/>
    <property type="match status" value="1"/>
</dbReference>
<accession>A0A7W6HFG4</accession>
<dbReference type="GO" id="GO:0016618">
    <property type="term" value="F:hydroxypyruvate reductase [NAD(P)H] activity"/>
    <property type="evidence" value="ECO:0007669"/>
    <property type="project" value="TreeGrafter"/>
</dbReference>
<evidence type="ECO:0000259" key="5">
    <source>
        <dbReference type="Pfam" id="PF00389"/>
    </source>
</evidence>
<evidence type="ECO:0000256" key="4">
    <source>
        <dbReference type="RuleBase" id="RU003719"/>
    </source>
</evidence>
<dbReference type="RefSeq" id="WP_183209828.1">
    <property type="nucleotide sequence ID" value="NZ_JAAAMM010000004.1"/>
</dbReference>
<reference evidence="7 8" key="1">
    <citation type="submission" date="2020-08" db="EMBL/GenBank/DDBJ databases">
        <title>Genomic Encyclopedia of Type Strains, Phase IV (KMG-IV): sequencing the most valuable type-strain genomes for metagenomic binning, comparative biology and taxonomic classification.</title>
        <authorList>
            <person name="Goeker M."/>
        </authorList>
    </citation>
    <scope>NUCLEOTIDE SEQUENCE [LARGE SCALE GENOMIC DNA]</scope>
    <source>
        <strain evidence="7 8">DSM 103570</strain>
    </source>
</reference>
<dbReference type="GO" id="GO:0005829">
    <property type="term" value="C:cytosol"/>
    <property type="evidence" value="ECO:0007669"/>
    <property type="project" value="TreeGrafter"/>
</dbReference>
<proteinExistence type="inferred from homology"/>
<protein>
    <submittedName>
        <fullName evidence="7">Lactate dehydrogenase-like 2-hydroxyacid dehydrogenase</fullName>
    </submittedName>
</protein>
<dbReference type="EMBL" id="JACIEM010000004">
    <property type="protein sequence ID" value="MBB4004239.1"/>
    <property type="molecule type" value="Genomic_DNA"/>
</dbReference>
<dbReference type="InterPro" id="IPR050223">
    <property type="entry name" value="D-isomer_2-hydroxyacid_DH"/>
</dbReference>
<dbReference type="Pfam" id="PF00389">
    <property type="entry name" value="2-Hacid_dh"/>
    <property type="match status" value="1"/>
</dbReference>
<evidence type="ECO:0000313" key="7">
    <source>
        <dbReference type="EMBL" id="MBB4004239.1"/>
    </source>
</evidence>
<evidence type="ECO:0000256" key="1">
    <source>
        <dbReference type="ARBA" id="ARBA00022857"/>
    </source>
</evidence>
<keyword evidence="8" id="KW-1185">Reference proteome</keyword>
<evidence type="ECO:0000256" key="3">
    <source>
        <dbReference type="ARBA" id="ARBA00023027"/>
    </source>
</evidence>
<dbReference type="Pfam" id="PF02826">
    <property type="entry name" value="2-Hacid_dh_C"/>
    <property type="match status" value="1"/>
</dbReference>
<name>A0A7W6HFG4_9HYPH</name>
<evidence type="ECO:0000259" key="6">
    <source>
        <dbReference type="Pfam" id="PF02826"/>
    </source>
</evidence>
<comment type="similarity">
    <text evidence="4">Belongs to the D-isomer specific 2-hydroxyacid dehydrogenase family.</text>
</comment>